<dbReference type="STRING" id="1150368.SAMN02927921_00540"/>
<evidence type="ECO:0000313" key="6">
    <source>
        <dbReference type="Proteomes" id="UP000182248"/>
    </source>
</evidence>
<feature type="domain" description="Outer membrane protein beta-barrel" evidence="4">
    <location>
        <begin position="386"/>
        <end position="787"/>
    </location>
</feature>
<dbReference type="AlphaFoldDB" id="A0A1K1MBL4"/>
<keyword evidence="3" id="KW-0998">Cell outer membrane</keyword>
<accession>A0A1K1MBL4</accession>
<sequence>MDKIECMDKLRDISSVRLLLYIFVFPLGISAQQHAVKGMVKDEEGKVLSYVNMVLLQKSDSSVVSGTSTDDTGRFFIKGLKENSYILKASFIGFQSLEVFFQVNGDKDLGTLIMQPATEELRGVTLTSDRPLIERKSDRLVFNVENTSFSAQSSFDILRNTPGILLLNDQVLVRNSPAVVYINDKRVYLSGEELKSLLENYSGSNVRSVEVITTPPARYDAESGAIVNIVTSKSISIGYKGNVNTRWTEAIFPKYNIGTDHYFKNDFLDLFIGYSYNPRKEYKHDNSYFNFFDSAENPDQRWETDFERITRSYAHNVHAITDLTLNDKSSLSLSANIMYSPDKTYDNSSVTNIFNVGGDLESYFLTDGDLENDRSNLDFSLDYSYKMNEKGARMNVASSYIYYDDRQQQLLYTDYFGADGDITSDNYFDFLAKQRNNIFTQQLDLYLPSDWGTLETGLKYSSINSNSSAVFGGDTPPEDAESDRFKYGENIFAAYVGLDKEWGKWSASIGLRGEYTDVEANSIVLGEVNTQAYTELFPTVSIKRNFNENHQLGVSYKRSIDRPRYGSLNPYRYYLNERQYEEGNPGLTRAIDNKIAIDYTYKKKYIFSLYYQHTNNEINLLTFQDNENRVIRAGQYNIDEGLQYSLDFTYYAYVKKWWYIYTYMSAFYLERTFPALQSDIPVQKLNTMGYYGRVYNQFTLSKDRTFMADLSLFYISDYMQGSFIFQNRFSTEVGLTKKLWNNRVLASLNVADIFNTQNIWLRSRYQNQDNGYIARPETRTVSLSLKYNFGNYRLKDNERDTTPDEQGRLE</sequence>
<evidence type="ECO:0000256" key="3">
    <source>
        <dbReference type="ARBA" id="ARBA00023237"/>
    </source>
</evidence>
<reference evidence="5 6" key="1">
    <citation type="submission" date="2016-11" db="EMBL/GenBank/DDBJ databases">
        <authorList>
            <person name="Jaros S."/>
            <person name="Januszkiewicz K."/>
            <person name="Wedrychowicz H."/>
        </authorList>
    </citation>
    <scope>NUCLEOTIDE SEQUENCE [LARGE SCALE GENOMIC DNA]</scope>
    <source>
        <strain evidence="5 6">CGMCC 1.12145</strain>
    </source>
</reference>
<dbReference type="InterPro" id="IPR036942">
    <property type="entry name" value="Beta-barrel_TonB_sf"/>
</dbReference>
<protein>
    <submittedName>
        <fullName evidence="5">Outer membrane receptor proteins, mostly Fe transport</fullName>
    </submittedName>
</protein>
<comment type="subcellular location">
    <subcellularLocation>
        <location evidence="1">Cell outer membrane</location>
    </subcellularLocation>
</comment>
<keyword evidence="6" id="KW-1185">Reference proteome</keyword>
<dbReference type="PANTHER" id="PTHR40980:SF4">
    <property type="entry name" value="TONB-DEPENDENT RECEPTOR-LIKE BETA-BARREL DOMAIN-CONTAINING PROTEIN"/>
    <property type="match status" value="1"/>
</dbReference>
<dbReference type="Pfam" id="PF13620">
    <property type="entry name" value="CarboxypepD_reg"/>
    <property type="match status" value="1"/>
</dbReference>
<evidence type="ECO:0000256" key="2">
    <source>
        <dbReference type="ARBA" id="ARBA00023136"/>
    </source>
</evidence>
<organism evidence="5 6">
    <name type="scientific">Sinomicrobium oceani</name>
    <dbReference type="NCBI Taxonomy" id="1150368"/>
    <lineage>
        <taxon>Bacteria</taxon>
        <taxon>Pseudomonadati</taxon>
        <taxon>Bacteroidota</taxon>
        <taxon>Flavobacteriia</taxon>
        <taxon>Flavobacteriales</taxon>
        <taxon>Flavobacteriaceae</taxon>
        <taxon>Sinomicrobium</taxon>
    </lineage>
</organism>
<dbReference type="Gene3D" id="2.60.40.1120">
    <property type="entry name" value="Carboxypeptidase-like, regulatory domain"/>
    <property type="match status" value="1"/>
</dbReference>
<proteinExistence type="predicted"/>
<evidence type="ECO:0000313" key="5">
    <source>
        <dbReference type="EMBL" id="SFW20473.1"/>
    </source>
</evidence>
<evidence type="ECO:0000256" key="1">
    <source>
        <dbReference type="ARBA" id="ARBA00004442"/>
    </source>
</evidence>
<dbReference type="EMBL" id="FPJE01000002">
    <property type="protein sequence ID" value="SFW20473.1"/>
    <property type="molecule type" value="Genomic_DNA"/>
</dbReference>
<keyword evidence="5" id="KW-0675">Receptor</keyword>
<keyword evidence="2" id="KW-0472">Membrane</keyword>
<dbReference type="SUPFAM" id="SSF49464">
    <property type="entry name" value="Carboxypeptidase regulatory domain-like"/>
    <property type="match status" value="1"/>
</dbReference>
<name>A0A1K1MBL4_9FLAO</name>
<gene>
    <name evidence="5" type="ORF">SAMN02927921_00540</name>
</gene>
<evidence type="ECO:0000259" key="4">
    <source>
        <dbReference type="Pfam" id="PF14905"/>
    </source>
</evidence>
<dbReference type="Proteomes" id="UP000182248">
    <property type="component" value="Unassembled WGS sequence"/>
</dbReference>
<dbReference type="Gene3D" id="2.40.170.20">
    <property type="entry name" value="TonB-dependent receptor, beta-barrel domain"/>
    <property type="match status" value="1"/>
</dbReference>
<dbReference type="InterPro" id="IPR041700">
    <property type="entry name" value="OMP_b-brl_3"/>
</dbReference>
<dbReference type="SUPFAM" id="SSF56935">
    <property type="entry name" value="Porins"/>
    <property type="match status" value="1"/>
</dbReference>
<dbReference type="Pfam" id="PF14905">
    <property type="entry name" value="OMP_b-brl_3"/>
    <property type="match status" value="1"/>
</dbReference>
<dbReference type="GO" id="GO:0009279">
    <property type="term" value="C:cell outer membrane"/>
    <property type="evidence" value="ECO:0007669"/>
    <property type="project" value="UniProtKB-SubCell"/>
</dbReference>
<dbReference type="PANTHER" id="PTHR40980">
    <property type="entry name" value="PLUG DOMAIN-CONTAINING PROTEIN"/>
    <property type="match status" value="1"/>
</dbReference>
<dbReference type="InterPro" id="IPR008969">
    <property type="entry name" value="CarboxyPept-like_regulatory"/>
</dbReference>